<sequence length="279" mass="30138">MSGAPQGRDRRIAVVGRDENAVDQVVQRRRLSDDVTLFLHEAPEPFARAVRHGRGHRTMRRMATPRSWHFTGRIAGWGTPGGTRLVLGAWHDSPLGAFADVMVERPDGERLLLAPSQEVADFVASTYTFDTTLLVPVSVTTTAGRPLAGKPTSAGQTWRVDAGPLTARLHVGARPPLGRLLRLVPRALATAPALTRVTDPVARVVLRGVRTRGSAGGGRTEHYGAHDLHRLAAAGTLWEGEDLGPLHPLDPPVRFGFGSSPRDPSVTDLVTTVREARSR</sequence>
<organism evidence="1 2">
    <name type="scientific">Georgenia satyanarayanai</name>
    <dbReference type="NCBI Taxonomy" id="860221"/>
    <lineage>
        <taxon>Bacteria</taxon>
        <taxon>Bacillati</taxon>
        <taxon>Actinomycetota</taxon>
        <taxon>Actinomycetes</taxon>
        <taxon>Micrococcales</taxon>
        <taxon>Bogoriellaceae</taxon>
        <taxon>Georgenia</taxon>
    </lineage>
</organism>
<accession>A0A2Y9A7C0</accession>
<evidence type="ECO:0000313" key="2">
    <source>
        <dbReference type="Proteomes" id="UP000250222"/>
    </source>
</evidence>
<dbReference type="RefSeq" id="WP_309146703.1">
    <property type="nucleotide sequence ID" value="NZ_QKLZ01000003.1"/>
</dbReference>
<keyword evidence="2" id="KW-1185">Reference proteome</keyword>
<gene>
    <name evidence="1" type="ORF">SAMN05216184_10334</name>
</gene>
<protein>
    <submittedName>
        <fullName evidence="1">Uncharacterized protein</fullName>
    </submittedName>
</protein>
<proteinExistence type="predicted"/>
<dbReference type="AlphaFoldDB" id="A0A2Y9A7C0"/>
<dbReference type="Proteomes" id="UP000250222">
    <property type="component" value="Unassembled WGS sequence"/>
</dbReference>
<evidence type="ECO:0000313" key="1">
    <source>
        <dbReference type="EMBL" id="SSA39846.1"/>
    </source>
</evidence>
<reference evidence="1 2" key="1">
    <citation type="submission" date="2016-10" db="EMBL/GenBank/DDBJ databases">
        <authorList>
            <person name="Cai Z."/>
        </authorList>
    </citation>
    <scope>NUCLEOTIDE SEQUENCE [LARGE SCALE GENOMIC DNA]</scope>
    <source>
        <strain evidence="1 2">CGMCC 1.10826</strain>
    </source>
</reference>
<name>A0A2Y9A7C0_9MICO</name>
<dbReference type="EMBL" id="UETB01000003">
    <property type="protein sequence ID" value="SSA39846.1"/>
    <property type="molecule type" value="Genomic_DNA"/>
</dbReference>